<evidence type="ECO:0000313" key="3">
    <source>
        <dbReference type="EMBL" id="KAL2869457.1"/>
    </source>
</evidence>
<name>A0ABR4M1M3_9EURO</name>
<keyword evidence="2" id="KW-0732">Signal</keyword>
<comment type="caution">
    <text evidence="3">The sequence shown here is derived from an EMBL/GenBank/DDBJ whole genome shotgun (WGS) entry which is preliminary data.</text>
</comment>
<feature type="region of interest" description="Disordered" evidence="1">
    <location>
        <begin position="24"/>
        <end position="62"/>
    </location>
</feature>
<evidence type="ECO:0000256" key="2">
    <source>
        <dbReference type="SAM" id="SignalP"/>
    </source>
</evidence>
<accession>A0ABR4M1M3</accession>
<dbReference type="Proteomes" id="UP001610432">
    <property type="component" value="Unassembled WGS sequence"/>
</dbReference>
<feature type="signal peptide" evidence="2">
    <location>
        <begin position="1"/>
        <end position="18"/>
    </location>
</feature>
<dbReference type="RefSeq" id="XP_070888436.1">
    <property type="nucleotide sequence ID" value="XM_071032463.1"/>
</dbReference>
<feature type="chain" id="PRO_5045674241" evidence="2">
    <location>
        <begin position="19"/>
        <end position="94"/>
    </location>
</feature>
<evidence type="ECO:0000313" key="4">
    <source>
        <dbReference type="Proteomes" id="UP001610432"/>
    </source>
</evidence>
<keyword evidence="4" id="KW-1185">Reference proteome</keyword>
<evidence type="ECO:0000256" key="1">
    <source>
        <dbReference type="SAM" id="MobiDB-lite"/>
    </source>
</evidence>
<reference evidence="3 4" key="1">
    <citation type="submission" date="2024-07" db="EMBL/GenBank/DDBJ databases">
        <title>Section-level genome sequencing and comparative genomics of Aspergillus sections Usti and Cavernicolus.</title>
        <authorList>
            <consortium name="Lawrence Berkeley National Laboratory"/>
            <person name="Nybo J.L."/>
            <person name="Vesth T.C."/>
            <person name="Theobald S."/>
            <person name="Frisvad J.C."/>
            <person name="Larsen T.O."/>
            <person name="Kjaerboelling I."/>
            <person name="Rothschild-Mancinelli K."/>
            <person name="Lyhne E.K."/>
            <person name="Kogle M.E."/>
            <person name="Barry K."/>
            <person name="Clum A."/>
            <person name="Na H."/>
            <person name="Ledsgaard L."/>
            <person name="Lin J."/>
            <person name="Lipzen A."/>
            <person name="Kuo A."/>
            <person name="Riley R."/>
            <person name="Mondo S."/>
            <person name="Labutti K."/>
            <person name="Haridas S."/>
            <person name="Pangalinan J."/>
            <person name="Salamov A.A."/>
            <person name="Simmons B.A."/>
            <person name="Magnuson J.K."/>
            <person name="Chen J."/>
            <person name="Drula E."/>
            <person name="Henrissat B."/>
            <person name="Wiebenga A."/>
            <person name="Lubbers R.J."/>
            <person name="Gomes A.C."/>
            <person name="Macurrencykelacurrency M.R."/>
            <person name="Stajich J."/>
            <person name="Grigoriev I.V."/>
            <person name="Mortensen U.H."/>
            <person name="De Vries R.P."/>
            <person name="Baker S.E."/>
            <person name="Andersen M.R."/>
        </authorList>
    </citation>
    <scope>NUCLEOTIDE SEQUENCE [LARGE SCALE GENOMIC DNA]</scope>
    <source>
        <strain evidence="3 4">CBS 449.75</strain>
    </source>
</reference>
<dbReference type="EMBL" id="JBFXLQ010000009">
    <property type="protein sequence ID" value="KAL2869457.1"/>
    <property type="molecule type" value="Genomic_DNA"/>
</dbReference>
<dbReference type="GeneID" id="98147535"/>
<organism evidence="3 4">
    <name type="scientific">Aspergillus lucknowensis</name>
    <dbReference type="NCBI Taxonomy" id="176173"/>
    <lineage>
        <taxon>Eukaryota</taxon>
        <taxon>Fungi</taxon>
        <taxon>Dikarya</taxon>
        <taxon>Ascomycota</taxon>
        <taxon>Pezizomycotina</taxon>
        <taxon>Eurotiomycetes</taxon>
        <taxon>Eurotiomycetidae</taxon>
        <taxon>Eurotiales</taxon>
        <taxon>Aspergillaceae</taxon>
        <taxon>Aspergillus</taxon>
        <taxon>Aspergillus subgen. Nidulantes</taxon>
    </lineage>
</organism>
<sequence length="94" mass="10856">MCITIPTFLLALWKLANAYKRRRERRMYQPEPPDGELFLLQESDSSTPPPSMPSSPSSSDERDIEMGWVQFNQVTACRKMMARLLVSLLTFCNQ</sequence>
<protein>
    <submittedName>
        <fullName evidence="3">Uncharacterized protein</fullName>
    </submittedName>
</protein>
<gene>
    <name evidence="3" type="ORF">BJX67DRAFT_379011</name>
</gene>
<proteinExistence type="predicted"/>